<dbReference type="Pfam" id="PF00440">
    <property type="entry name" value="TetR_N"/>
    <property type="match status" value="1"/>
</dbReference>
<gene>
    <name evidence="4" type="ORF">MSG_03837</name>
</gene>
<evidence type="ECO:0000256" key="3">
    <source>
        <dbReference type="ARBA" id="ARBA00023163"/>
    </source>
</evidence>
<keyword evidence="5" id="KW-1185">Reference proteome</keyword>
<dbReference type="Gene3D" id="1.10.10.60">
    <property type="entry name" value="Homeodomain-like"/>
    <property type="match status" value="1"/>
</dbReference>
<dbReference type="RefSeq" id="WP_096442043.1">
    <property type="nucleotide sequence ID" value="NZ_AP018164.1"/>
</dbReference>
<dbReference type="PANTHER" id="PTHR30055:SF225">
    <property type="entry name" value="TRANSCRIPTIONAL REGULATORY PROTEIN-RELATED"/>
    <property type="match status" value="1"/>
</dbReference>
<dbReference type="InterPro" id="IPR009057">
    <property type="entry name" value="Homeodomain-like_sf"/>
</dbReference>
<reference evidence="5" key="1">
    <citation type="submission" date="2017-06" db="EMBL/GenBank/DDBJ databases">
        <title>Complete Genome Sequence of Mycobacterium shigaense.</title>
        <authorList>
            <person name="Fukano H."/>
            <person name="Yoshida M."/>
            <person name="Kazumi Y."/>
            <person name="Ogura Y."/>
            <person name="Mitarai S."/>
            <person name="Hayashi T."/>
            <person name="Hoshino Y."/>
        </authorList>
    </citation>
    <scope>NUCLEOTIDE SEQUENCE [LARGE SCALE GENOMIC DNA]</scope>
    <source>
        <strain evidence="5">UN-152</strain>
    </source>
</reference>
<dbReference type="Pfam" id="PF16859">
    <property type="entry name" value="TetR_C_11"/>
    <property type="match status" value="1"/>
</dbReference>
<dbReference type="OrthoDB" id="9796019at2"/>
<keyword evidence="3" id="KW-0804">Transcription</keyword>
<name>A0A1Z4ELT5_9MYCO</name>
<dbReference type="Proteomes" id="UP000217736">
    <property type="component" value="Chromosome"/>
</dbReference>
<dbReference type="InterPro" id="IPR001647">
    <property type="entry name" value="HTH_TetR"/>
</dbReference>
<dbReference type="KEGG" id="mshg:MSG_03837"/>
<evidence type="ECO:0000256" key="1">
    <source>
        <dbReference type="ARBA" id="ARBA00023015"/>
    </source>
</evidence>
<dbReference type="PROSITE" id="PS50977">
    <property type="entry name" value="HTH_TETR_2"/>
    <property type="match status" value="1"/>
</dbReference>
<keyword evidence="2" id="KW-0238">DNA-binding</keyword>
<dbReference type="EMBL" id="AP018164">
    <property type="protein sequence ID" value="BAX93963.1"/>
    <property type="molecule type" value="Genomic_DNA"/>
</dbReference>
<dbReference type="Gene3D" id="1.10.357.10">
    <property type="entry name" value="Tetracycline Repressor, domain 2"/>
    <property type="match status" value="1"/>
</dbReference>
<evidence type="ECO:0000256" key="2">
    <source>
        <dbReference type="ARBA" id="ARBA00023125"/>
    </source>
</evidence>
<dbReference type="InterPro" id="IPR011075">
    <property type="entry name" value="TetR_C"/>
</dbReference>
<dbReference type="GO" id="GO:0000976">
    <property type="term" value="F:transcription cis-regulatory region binding"/>
    <property type="evidence" value="ECO:0007669"/>
    <property type="project" value="TreeGrafter"/>
</dbReference>
<proteinExistence type="predicted"/>
<protein>
    <submittedName>
        <fullName evidence="4">TetR family transcriptional regulator</fullName>
    </submittedName>
</protein>
<evidence type="ECO:0000313" key="4">
    <source>
        <dbReference type="EMBL" id="BAX93963.1"/>
    </source>
</evidence>
<dbReference type="SUPFAM" id="SSF48498">
    <property type="entry name" value="Tetracyclin repressor-like, C-terminal domain"/>
    <property type="match status" value="1"/>
</dbReference>
<dbReference type="SUPFAM" id="SSF46689">
    <property type="entry name" value="Homeodomain-like"/>
    <property type="match status" value="1"/>
</dbReference>
<keyword evidence="1" id="KW-0805">Transcription regulation</keyword>
<sequence>MPHATQAAPKYSRSRRRGEVLERALYEATLAELSEVGYGGLTMEGIAARAHTGKAALYRRWACKRDLVHGALVFALPPVPEPRSGRSARDSLLTVFTAHRDLLAGKTAFPGMDTIQQLLHEPEMRAIFADAVVCPRLQIVDSILHRAIEDGDLDPATLTPLSSRVGPALINHHFLLTGEPPNRRELNLIVDTVIPPRDDDSVGQLIGAVG</sequence>
<accession>A0A1Z4ELT5</accession>
<dbReference type="InterPro" id="IPR036271">
    <property type="entry name" value="Tet_transcr_reg_TetR-rel_C_sf"/>
</dbReference>
<dbReference type="PANTHER" id="PTHR30055">
    <property type="entry name" value="HTH-TYPE TRANSCRIPTIONAL REGULATOR RUTR"/>
    <property type="match status" value="1"/>
</dbReference>
<dbReference type="AlphaFoldDB" id="A0A1Z4ELT5"/>
<evidence type="ECO:0000313" key="5">
    <source>
        <dbReference type="Proteomes" id="UP000217736"/>
    </source>
</evidence>
<dbReference type="InterPro" id="IPR050109">
    <property type="entry name" value="HTH-type_TetR-like_transc_reg"/>
</dbReference>
<dbReference type="GO" id="GO:0003700">
    <property type="term" value="F:DNA-binding transcription factor activity"/>
    <property type="evidence" value="ECO:0007669"/>
    <property type="project" value="TreeGrafter"/>
</dbReference>
<organism evidence="4 5">
    <name type="scientific">Mycobacterium shigaense</name>
    <dbReference type="NCBI Taxonomy" id="722731"/>
    <lineage>
        <taxon>Bacteria</taxon>
        <taxon>Bacillati</taxon>
        <taxon>Actinomycetota</taxon>
        <taxon>Actinomycetes</taxon>
        <taxon>Mycobacteriales</taxon>
        <taxon>Mycobacteriaceae</taxon>
        <taxon>Mycobacterium</taxon>
        <taxon>Mycobacterium simiae complex</taxon>
    </lineage>
</organism>